<evidence type="ECO:0000256" key="11">
    <source>
        <dbReference type="ARBA" id="ARBA00049893"/>
    </source>
</evidence>
<evidence type="ECO:0000256" key="12">
    <source>
        <dbReference type="RuleBase" id="RU361274"/>
    </source>
</evidence>
<comment type="function">
    <text evidence="3">Purine nucleoside enzyme that catalyzes the phosphorolysis of adenosine and inosine nucleosides, yielding D-ribose 1-phosphate and the respective free bases, adenine and hypoxanthine. Also catalyzes the phosphorolysis of S-methyl-5'-thioadenosine into adenine and S-methyl-5-thio-alpha-D-ribose 1-phosphate. Also has adenosine deaminase activity.</text>
</comment>
<evidence type="ECO:0000313" key="14">
    <source>
        <dbReference type="Proteomes" id="UP000199318"/>
    </source>
</evidence>
<accession>A0A1H9TJ09</accession>
<comment type="catalytic activity">
    <reaction evidence="11">
        <text>S-methyl-5'-thioadenosine + phosphate = 5-(methylsulfanyl)-alpha-D-ribose 1-phosphate + adenine</text>
        <dbReference type="Rhea" id="RHEA:11852"/>
        <dbReference type="ChEBI" id="CHEBI:16708"/>
        <dbReference type="ChEBI" id="CHEBI:17509"/>
        <dbReference type="ChEBI" id="CHEBI:43474"/>
        <dbReference type="ChEBI" id="CHEBI:58533"/>
        <dbReference type="EC" id="2.4.2.28"/>
    </reaction>
    <physiologicalReaction direction="left-to-right" evidence="11">
        <dbReference type="Rhea" id="RHEA:11853"/>
    </physiologicalReaction>
</comment>
<dbReference type="Pfam" id="PF02578">
    <property type="entry name" value="Cu-oxidase_4"/>
    <property type="match status" value="1"/>
</dbReference>
<dbReference type="InterPro" id="IPR003730">
    <property type="entry name" value="Cu_polyphenol_OxRdtase"/>
</dbReference>
<comment type="similarity">
    <text evidence="4 12">Belongs to the purine nucleoside phosphorylase YfiH/LACC1 family.</text>
</comment>
<comment type="catalytic activity">
    <reaction evidence="9">
        <text>adenosine + H2O + H(+) = inosine + NH4(+)</text>
        <dbReference type="Rhea" id="RHEA:24408"/>
        <dbReference type="ChEBI" id="CHEBI:15377"/>
        <dbReference type="ChEBI" id="CHEBI:15378"/>
        <dbReference type="ChEBI" id="CHEBI:16335"/>
        <dbReference type="ChEBI" id="CHEBI:17596"/>
        <dbReference type="ChEBI" id="CHEBI:28938"/>
        <dbReference type="EC" id="3.5.4.4"/>
    </reaction>
    <physiologicalReaction direction="left-to-right" evidence="9">
        <dbReference type="Rhea" id="RHEA:24409"/>
    </physiologicalReaction>
</comment>
<evidence type="ECO:0000256" key="1">
    <source>
        <dbReference type="ARBA" id="ARBA00000553"/>
    </source>
</evidence>
<proteinExistence type="inferred from homology"/>
<keyword evidence="7" id="KW-0378">Hydrolase</keyword>
<evidence type="ECO:0000256" key="8">
    <source>
        <dbReference type="ARBA" id="ARBA00022833"/>
    </source>
</evidence>
<protein>
    <recommendedName>
        <fullName evidence="12">Purine nucleoside phosphorylase</fullName>
    </recommendedName>
</protein>
<evidence type="ECO:0000256" key="9">
    <source>
        <dbReference type="ARBA" id="ARBA00047989"/>
    </source>
</evidence>
<evidence type="ECO:0000256" key="2">
    <source>
        <dbReference type="ARBA" id="ARBA00001947"/>
    </source>
</evidence>
<comment type="cofactor">
    <cofactor evidence="2">
        <name>Zn(2+)</name>
        <dbReference type="ChEBI" id="CHEBI:29105"/>
    </cofactor>
</comment>
<dbReference type="STRING" id="1464123.SAMN05444126_11050"/>
<dbReference type="GO" id="GO:0016787">
    <property type="term" value="F:hydrolase activity"/>
    <property type="evidence" value="ECO:0007669"/>
    <property type="project" value="UniProtKB-KW"/>
</dbReference>
<keyword evidence="5" id="KW-0808">Transferase</keyword>
<dbReference type="NCBIfam" id="TIGR00726">
    <property type="entry name" value="peptidoglycan editing factor PgeF"/>
    <property type="match status" value="1"/>
</dbReference>
<dbReference type="AlphaFoldDB" id="A0A1H9TJ09"/>
<dbReference type="EMBL" id="FOGV01000010">
    <property type="protein sequence ID" value="SER97330.1"/>
    <property type="molecule type" value="Genomic_DNA"/>
</dbReference>
<evidence type="ECO:0000256" key="6">
    <source>
        <dbReference type="ARBA" id="ARBA00022723"/>
    </source>
</evidence>
<dbReference type="PANTHER" id="PTHR30616:SF2">
    <property type="entry name" value="PURINE NUCLEOSIDE PHOSPHORYLASE LACC1"/>
    <property type="match status" value="1"/>
</dbReference>
<dbReference type="SUPFAM" id="SSF64438">
    <property type="entry name" value="CNF1/YfiH-like putative cysteine hydrolases"/>
    <property type="match status" value="1"/>
</dbReference>
<dbReference type="InterPro" id="IPR038371">
    <property type="entry name" value="Cu_polyphenol_OxRdtase_sf"/>
</dbReference>
<evidence type="ECO:0000256" key="4">
    <source>
        <dbReference type="ARBA" id="ARBA00007353"/>
    </source>
</evidence>
<dbReference type="PANTHER" id="PTHR30616">
    <property type="entry name" value="UNCHARACTERIZED PROTEIN YFIH"/>
    <property type="match status" value="1"/>
</dbReference>
<organism evidence="13 14">
    <name type="scientific">Salisediminibacterium halotolerans</name>
    <dbReference type="NCBI Taxonomy" id="517425"/>
    <lineage>
        <taxon>Bacteria</taxon>
        <taxon>Bacillati</taxon>
        <taxon>Bacillota</taxon>
        <taxon>Bacilli</taxon>
        <taxon>Bacillales</taxon>
        <taxon>Bacillaceae</taxon>
        <taxon>Salisediminibacterium</taxon>
    </lineage>
</organism>
<gene>
    <name evidence="13" type="ORF">SAMN05444126_11050</name>
</gene>
<evidence type="ECO:0000256" key="7">
    <source>
        <dbReference type="ARBA" id="ARBA00022801"/>
    </source>
</evidence>
<evidence type="ECO:0000313" key="13">
    <source>
        <dbReference type="EMBL" id="SER97330.1"/>
    </source>
</evidence>
<evidence type="ECO:0000256" key="3">
    <source>
        <dbReference type="ARBA" id="ARBA00003215"/>
    </source>
</evidence>
<dbReference type="GO" id="GO:0005507">
    <property type="term" value="F:copper ion binding"/>
    <property type="evidence" value="ECO:0007669"/>
    <property type="project" value="TreeGrafter"/>
</dbReference>
<dbReference type="CDD" id="cd16833">
    <property type="entry name" value="YfiH"/>
    <property type="match status" value="1"/>
</dbReference>
<keyword evidence="6" id="KW-0479">Metal-binding</keyword>
<reference evidence="14" key="1">
    <citation type="submission" date="2016-10" db="EMBL/GenBank/DDBJ databases">
        <authorList>
            <person name="de Groot N.N."/>
        </authorList>
    </citation>
    <scope>NUCLEOTIDE SEQUENCE [LARGE SCALE GENOMIC DNA]</scope>
    <source>
        <strain evidence="14">10nlg</strain>
    </source>
</reference>
<evidence type="ECO:0000256" key="5">
    <source>
        <dbReference type="ARBA" id="ARBA00022679"/>
    </source>
</evidence>
<keyword evidence="8" id="KW-0862">Zinc</keyword>
<comment type="catalytic activity">
    <reaction evidence="1">
        <text>inosine + phosphate = alpha-D-ribose 1-phosphate + hypoxanthine</text>
        <dbReference type="Rhea" id="RHEA:27646"/>
        <dbReference type="ChEBI" id="CHEBI:17368"/>
        <dbReference type="ChEBI" id="CHEBI:17596"/>
        <dbReference type="ChEBI" id="CHEBI:43474"/>
        <dbReference type="ChEBI" id="CHEBI:57720"/>
        <dbReference type="EC" id="2.4.2.1"/>
    </reaction>
    <physiologicalReaction direction="left-to-right" evidence="1">
        <dbReference type="Rhea" id="RHEA:27647"/>
    </physiologicalReaction>
</comment>
<dbReference type="InterPro" id="IPR011324">
    <property type="entry name" value="Cytotoxic_necrot_fac-like_cat"/>
</dbReference>
<name>A0A1H9TJ09_9BACI</name>
<comment type="caution">
    <text evidence="13">The sequence shown here is derived from an EMBL/GenBank/DDBJ whole genome shotgun (WGS) entry which is preliminary data.</text>
</comment>
<comment type="catalytic activity">
    <reaction evidence="10">
        <text>adenosine + phosphate = alpha-D-ribose 1-phosphate + adenine</text>
        <dbReference type="Rhea" id="RHEA:27642"/>
        <dbReference type="ChEBI" id="CHEBI:16335"/>
        <dbReference type="ChEBI" id="CHEBI:16708"/>
        <dbReference type="ChEBI" id="CHEBI:43474"/>
        <dbReference type="ChEBI" id="CHEBI:57720"/>
        <dbReference type="EC" id="2.4.2.1"/>
    </reaction>
    <physiologicalReaction direction="left-to-right" evidence="10">
        <dbReference type="Rhea" id="RHEA:27643"/>
    </physiologicalReaction>
</comment>
<dbReference type="GO" id="GO:0017061">
    <property type="term" value="F:S-methyl-5-thioadenosine phosphorylase activity"/>
    <property type="evidence" value="ECO:0007669"/>
    <property type="project" value="UniProtKB-EC"/>
</dbReference>
<evidence type="ECO:0000256" key="10">
    <source>
        <dbReference type="ARBA" id="ARBA00048968"/>
    </source>
</evidence>
<keyword evidence="14" id="KW-1185">Reference proteome</keyword>
<dbReference type="Proteomes" id="UP000199318">
    <property type="component" value="Unassembled WGS sequence"/>
</dbReference>
<dbReference type="Gene3D" id="3.60.140.10">
    <property type="entry name" value="CNF1/YfiH-like putative cysteine hydrolases"/>
    <property type="match status" value="1"/>
</dbReference>
<dbReference type="RefSeq" id="WP_177169670.1">
    <property type="nucleotide sequence ID" value="NZ_FOGV01000010.1"/>
</dbReference>
<sequence length="270" mass="30106">MSEPLKLNNDQQLKINVGDHVSAGFSSRLNGFSRPPYDANNLGMHVEDTPEDVVANRRKFASNIGISLSDWVWAEQTHSDQIVKVHSAMKGMGGEDLATRVRATDGLYTKETGVVLSLLFADCVPVYFSAPSSGIVGVAHAGWQGTVKNISGKMVQLWTEYEQIPFEDIHVLIGPAISSCCYEVDENVIRHVDEVMTELDISASVYEKQPNERFILDLKSLNFHLLVKHGISPEHIDTSAYCTKCRSDLFFSHRRDGSETGRMAAWIYQE</sequence>